<feature type="domain" description="Fido" evidence="4">
    <location>
        <begin position="98"/>
        <end position="233"/>
    </location>
</feature>
<sequence length="249" mass="28997">MSKLDISLSKQIQSNQDKINSIKPFEKEKLQNLRDFFKIDLTYTSNALEGNTFTLSETKLLLEDGLTVGGKSLRETFEVIGHSQAYDYMFTLINNKIINIEDILELHKLFYKDIDKGQAGQYRDIQVYISGSSYPVTSPDLIPQEMENLQSWIEAQRDKYDLLEFASLLHKKFIFIHPFIDGNGRVARLLMNTALIQERYLPIAIPPILRNEYISYLEQAHIDDRNFINFIGEVYLQTQKDFMRIANIK</sequence>
<feature type="site" description="Important for autoinhibition of adenylyltransferase activity" evidence="3">
    <location>
        <position position="49"/>
    </location>
</feature>
<evidence type="ECO:0000313" key="6">
    <source>
        <dbReference type="Proteomes" id="UP000093352"/>
    </source>
</evidence>
<name>A0A371IJ44_9FIRM</name>
<dbReference type="GO" id="GO:0005524">
    <property type="term" value="F:ATP binding"/>
    <property type="evidence" value="ECO:0007669"/>
    <property type="project" value="UniProtKB-KW"/>
</dbReference>
<dbReference type="Pfam" id="PF02661">
    <property type="entry name" value="Fic"/>
    <property type="match status" value="1"/>
</dbReference>
<dbReference type="InterPro" id="IPR040198">
    <property type="entry name" value="Fido_containing"/>
</dbReference>
<dbReference type="SUPFAM" id="SSF140931">
    <property type="entry name" value="Fic-like"/>
    <property type="match status" value="1"/>
</dbReference>
<evidence type="ECO:0000256" key="3">
    <source>
        <dbReference type="PIRSR" id="PIRSR640198-3"/>
    </source>
</evidence>
<dbReference type="InterPro" id="IPR003812">
    <property type="entry name" value="Fido"/>
</dbReference>
<proteinExistence type="predicted"/>
<comment type="caution">
    <text evidence="5">The sequence shown here is derived from an EMBL/GenBank/DDBJ whole genome shotgun (WGS) entry which is preliminary data.</text>
</comment>
<dbReference type="InterPro" id="IPR036597">
    <property type="entry name" value="Fido-like_dom_sf"/>
</dbReference>
<feature type="active site" evidence="1">
    <location>
        <position position="177"/>
    </location>
</feature>
<gene>
    <name evidence="5" type="ORF">BBG48_009780</name>
</gene>
<dbReference type="PANTHER" id="PTHR13504">
    <property type="entry name" value="FIDO DOMAIN-CONTAINING PROTEIN DDB_G0283145"/>
    <property type="match status" value="1"/>
</dbReference>
<keyword evidence="2" id="KW-0547">Nucleotide-binding</keyword>
<keyword evidence="2" id="KW-0067">ATP-binding</keyword>
<evidence type="ECO:0000256" key="1">
    <source>
        <dbReference type="PIRSR" id="PIRSR640198-1"/>
    </source>
</evidence>
<dbReference type="PANTHER" id="PTHR13504:SF38">
    <property type="entry name" value="FIDO DOMAIN-CONTAINING PROTEIN"/>
    <property type="match status" value="1"/>
</dbReference>
<dbReference type="RefSeq" id="WP_094754385.1">
    <property type="nucleotide sequence ID" value="NZ_MBEW02000034.1"/>
</dbReference>
<accession>A0A371IJ44</accession>
<dbReference type="Proteomes" id="UP000093352">
    <property type="component" value="Unassembled WGS sequence"/>
</dbReference>
<dbReference type="Gene3D" id="1.10.3290.10">
    <property type="entry name" value="Fido-like domain"/>
    <property type="match status" value="1"/>
</dbReference>
<organism evidence="5 6">
    <name type="scientific">Criibacterium bergeronii</name>
    <dbReference type="NCBI Taxonomy" id="1871336"/>
    <lineage>
        <taxon>Bacteria</taxon>
        <taxon>Bacillati</taxon>
        <taxon>Bacillota</taxon>
        <taxon>Clostridia</taxon>
        <taxon>Peptostreptococcales</taxon>
        <taxon>Filifactoraceae</taxon>
        <taxon>Criibacterium</taxon>
    </lineage>
</organism>
<protein>
    <submittedName>
        <fullName evidence="5">Fic family protein</fullName>
    </submittedName>
</protein>
<dbReference type="EMBL" id="MBEW02000034">
    <property type="protein sequence ID" value="RDY20483.1"/>
    <property type="molecule type" value="Genomic_DNA"/>
</dbReference>
<feature type="binding site" evidence="2">
    <location>
        <begin position="181"/>
        <end position="188"/>
    </location>
    <ligand>
        <name>ATP</name>
        <dbReference type="ChEBI" id="CHEBI:30616"/>
    </ligand>
</feature>
<dbReference type="STRING" id="1871336.BBG48_02165"/>
<dbReference type="AlphaFoldDB" id="A0A371IJ44"/>
<evidence type="ECO:0000313" key="5">
    <source>
        <dbReference type="EMBL" id="RDY20483.1"/>
    </source>
</evidence>
<reference evidence="5 6" key="1">
    <citation type="journal article" date="2016" name="Genome Announc.">
        <title>Draft Genome Sequence of Criibacterium bergeronii gen. nov., sp. nov., Strain CCRI-22567T, Isolated from a Vaginal Sample from a Woman with Bacterial Vaginosis.</title>
        <authorList>
            <person name="Maheux A.F."/>
            <person name="Berube E."/>
            <person name="Boudreau D.K."/>
            <person name="Raymond F."/>
            <person name="Corbeil J."/>
            <person name="Roy P.H."/>
            <person name="Boissinot M."/>
            <person name="Omar R.F."/>
        </authorList>
    </citation>
    <scope>NUCLEOTIDE SEQUENCE [LARGE SCALE GENOMIC DNA]</scope>
    <source>
        <strain evidence="5 6">CCRI-22567</strain>
    </source>
</reference>
<dbReference type="PROSITE" id="PS51459">
    <property type="entry name" value="FIDO"/>
    <property type="match status" value="1"/>
</dbReference>
<evidence type="ECO:0000259" key="4">
    <source>
        <dbReference type="PROSITE" id="PS51459"/>
    </source>
</evidence>
<evidence type="ECO:0000256" key="2">
    <source>
        <dbReference type="PIRSR" id="PIRSR640198-2"/>
    </source>
</evidence>
<keyword evidence="6" id="KW-1185">Reference proteome</keyword>